<evidence type="ECO:0000256" key="2">
    <source>
        <dbReference type="ARBA" id="ARBA00022692"/>
    </source>
</evidence>
<feature type="transmembrane region" description="Helical" evidence="6">
    <location>
        <begin position="183"/>
        <end position="203"/>
    </location>
</feature>
<keyword evidence="2 6" id="KW-0812">Transmembrane</keyword>
<dbReference type="PANTHER" id="PTHR43229:SF2">
    <property type="entry name" value="NODULATION PROTEIN J"/>
    <property type="match status" value="1"/>
</dbReference>
<dbReference type="AlphaFoldDB" id="A0A7X6KSQ0"/>
<feature type="transmembrane region" description="Helical" evidence="6">
    <location>
        <begin position="113"/>
        <end position="138"/>
    </location>
</feature>
<evidence type="ECO:0000313" key="9">
    <source>
        <dbReference type="Proteomes" id="UP000581206"/>
    </source>
</evidence>
<dbReference type="Pfam" id="PF01061">
    <property type="entry name" value="ABC2_membrane"/>
    <property type="match status" value="1"/>
</dbReference>
<organism evidence="8 9">
    <name type="scientific">Cellulomonas denverensis</name>
    <dbReference type="NCBI Taxonomy" id="264297"/>
    <lineage>
        <taxon>Bacteria</taxon>
        <taxon>Bacillati</taxon>
        <taxon>Actinomycetota</taxon>
        <taxon>Actinomycetes</taxon>
        <taxon>Micrococcales</taxon>
        <taxon>Cellulomonadaceae</taxon>
        <taxon>Cellulomonas</taxon>
    </lineage>
</organism>
<feature type="transmembrane region" description="Helical" evidence="6">
    <location>
        <begin position="249"/>
        <end position="267"/>
    </location>
</feature>
<accession>A0A7X6KSQ0</accession>
<dbReference type="GO" id="GO:0140359">
    <property type="term" value="F:ABC-type transporter activity"/>
    <property type="evidence" value="ECO:0007669"/>
    <property type="project" value="InterPro"/>
</dbReference>
<dbReference type="GO" id="GO:0043190">
    <property type="term" value="C:ATP-binding cassette (ABC) transporter complex"/>
    <property type="evidence" value="ECO:0007669"/>
    <property type="project" value="InterPro"/>
</dbReference>
<evidence type="ECO:0000256" key="5">
    <source>
        <dbReference type="ARBA" id="ARBA00023251"/>
    </source>
</evidence>
<dbReference type="InterPro" id="IPR047817">
    <property type="entry name" value="ABC2_TM_bact-type"/>
</dbReference>
<dbReference type="PIRSF" id="PIRSF006648">
    <property type="entry name" value="DrrB"/>
    <property type="match status" value="1"/>
</dbReference>
<keyword evidence="3 6" id="KW-1133">Transmembrane helix</keyword>
<keyword evidence="4 6" id="KW-0472">Membrane</keyword>
<comment type="similarity">
    <text evidence="6">Belongs to the ABC-2 integral membrane protein family.</text>
</comment>
<comment type="caution">
    <text evidence="8">The sequence shown here is derived from an EMBL/GenBank/DDBJ whole genome shotgun (WGS) entry which is preliminary data.</text>
</comment>
<dbReference type="InterPro" id="IPR000412">
    <property type="entry name" value="ABC_2_transport"/>
</dbReference>
<feature type="transmembrane region" description="Helical" evidence="6">
    <location>
        <begin position="150"/>
        <end position="171"/>
    </location>
</feature>
<evidence type="ECO:0000313" key="8">
    <source>
        <dbReference type="EMBL" id="NKY21576.1"/>
    </source>
</evidence>
<proteinExistence type="inferred from homology"/>
<feature type="transmembrane region" description="Helical" evidence="6">
    <location>
        <begin position="65"/>
        <end position="92"/>
    </location>
</feature>
<name>A0A7X6KSQ0_9CELL</name>
<dbReference type="PROSITE" id="PS51012">
    <property type="entry name" value="ABC_TM2"/>
    <property type="match status" value="1"/>
</dbReference>
<keyword evidence="5" id="KW-0046">Antibiotic resistance</keyword>
<dbReference type="InterPro" id="IPR051784">
    <property type="entry name" value="Nod_factor_ABC_transporter"/>
</dbReference>
<dbReference type="Proteomes" id="UP000581206">
    <property type="component" value="Unassembled WGS sequence"/>
</dbReference>
<evidence type="ECO:0000259" key="7">
    <source>
        <dbReference type="PROSITE" id="PS51012"/>
    </source>
</evidence>
<keyword evidence="6" id="KW-1003">Cell membrane</keyword>
<feature type="domain" description="ABC transmembrane type-2" evidence="7">
    <location>
        <begin position="32"/>
        <end position="270"/>
    </location>
</feature>
<dbReference type="InterPro" id="IPR013525">
    <property type="entry name" value="ABC2_TM"/>
</dbReference>
<dbReference type="PANTHER" id="PTHR43229">
    <property type="entry name" value="NODULATION PROTEIN J"/>
    <property type="match status" value="1"/>
</dbReference>
<sequence>MSTLDTHPLPGTIRLGWARTRYEVRGFFRERDAVIFIFAYPVIMLAIFATVFGQDGATVGDDIPFAQYFLPGMIATGILLSSFQSLALDITAERDRGGLKRLRGTPLPATSFFLGKIGQVLVTALIQLVLLLLVARFLFDVPMPDSPERWGTLAWVFALGTATGAICGVGFSSLPRSAKSASAVVTPVVLVLQFISGVFFTFYQLPSWMQEVAAVFPLKWMAQGMRSVFLPDSAAAIEPAGGWEHGRTALVLGVWLVLGLVLAVRTFRWQRRDDR</sequence>
<evidence type="ECO:0000256" key="4">
    <source>
        <dbReference type="ARBA" id="ARBA00023136"/>
    </source>
</evidence>
<dbReference type="EMBL" id="JAAXOX010000001">
    <property type="protein sequence ID" value="NKY21576.1"/>
    <property type="molecule type" value="Genomic_DNA"/>
</dbReference>
<dbReference type="RefSeq" id="WP_168628650.1">
    <property type="nucleotide sequence ID" value="NZ_BONL01000009.1"/>
</dbReference>
<evidence type="ECO:0000256" key="1">
    <source>
        <dbReference type="ARBA" id="ARBA00004141"/>
    </source>
</evidence>
<reference evidence="8 9" key="1">
    <citation type="submission" date="2020-04" db="EMBL/GenBank/DDBJ databases">
        <title>MicrobeNet Type strains.</title>
        <authorList>
            <person name="Nicholson A.C."/>
        </authorList>
    </citation>
    <scope>NUCLEOTIDE SEQUENCE [LARGE SCALE GENOMIC DNA]</scope>
    <source>
        <strain evidence="8 9">ATCC BAA-788</strain>
    </source>
</reference>
<evidence type="ECO:0000256" key="3">
    <source>
        <dbReference type="ARBA" id="ARBA00022989"/>
    </source>
</evidence>
<dbReference type="GO" id="GO:0046677">
    <property type="term" value="P:response to antibiotic"/>
    <property type="evidence" value="ECO:0007669"/>
    <property type="project" value="UniProtKB-KW"/>
</dbReference>
<evidence type="ECO:0000256" key="6">
    <source>
        <dbReference type="RuleBase" id="RU361157"/>
    </source>
</evidence>
<protein>
    <recommendedName>
        <fullName evidence="6">Transport permease protein</fullName>
    </recommendedName>
</protein>
<keyword evidence="6" id="KW-0813">Transport</keyword>
<gene>
    <name evidence="8" type="ORF">HGA03_02730</name>
</gene>
<keyword evidence="9" id="KW-1185">Reference proteome</keyword>
<feature type="transmembrane region" description="Helical" evidence="6">
    <location>
        <begin position="33"/>
        <end position="53"/>
    </location>
</feature>
<comment type="subcellular location">
    <subcellularLocation>
        <location evidence="6">Cell membrane</location>
        <topology evidence="6">Multi-pass membrane protein</topology>
    </subcellularLocation>
    <subcellularLocation>
        <location evidence="1">Membrane</location>
        <topology evidence="1">Multi-pass membrane protein</topology>
    </subcellularLocation>
</comment>